<keyword evidence="6 9" id="KW-1133">Transmembrane helix</keyword>
<keyword evidence="3 9" id="KW-0812">Transmembrane</keyword>
<evidence type="ECO:0000313" key="12">
    <source>
        <dbReference type="Proteomes" id="UP001652622"/>
    </source>
</evidence>
<feature type="domain" description="ABC transmembrane type-1" evidence="11">
    <location>
        <begin position="512"/>
        <end position="808"/>
    </location>
</feature>
<dbReference type="PROSITE" id="PS50929">
    <property type="entry name" value="ABC_TM1F"/>
    <property type="match status" value="1"/>
</dbReference>
<keyword evidence="5" id="KW-0067">ATP-binding</keyword>
<dbReference type="Pfam" id="PF00005">
    <property type="entry name" value="ABC_tran"/>
    <property type="match status" value="2"/>
</dbReference>
<feature type="region of interest" description="Disordered" evidence="8">
    <location>
        <begin position="133"/>
        <end position="477"/>
    </location>
</feature>
<evidence type="ECO:0000256" key="4">
    <source>
        <dbReference type="ARBA" id="ARBA00022741"/>
    </source>
</evidence>
<keyword evidence="12" id="KW-1185">Reference proteome</keyword>
<keyword evidence="7 9" id="KW-0472">Membrane</keyword>
<dbReference type="SMART" id="SM00382">
    <property type="entry name" value="AAA"/>
    <property type="match status" value="1"/>
</dbReference>
<dbReference type="CDD" id="cd03244">
    <property type="entry name" value="ABCC_MRP_domain2"/>
    <property type="match status" value="1"/>
</dbReference>
<dbReference type="SUPFAM" id="SSF90123">
    <property type="entry name" value="ABC transporter transmembrane region"/>
    <property type="match status" value="1"/>
</dbReference>
<keyword evidence="2" id="KW-0813">Transport</keyword>
<dbReference type="RefSeq" id="XP_060538413.1">
    <property type="nucleotide sequence ID" value="XM_060682430.1"/>
</dbReference>
<dbReference type="InterPro" id="IPR003593">
    <property type="entry name" value="AAA+_ATPase"/>
</dbReference>
<dbReference type="PANTHER" id="PTHR24223:SF10">
    <property type="entry name" value="ATP-BINDING CASSETTE SUB-FAMILY C MEMBER 12"/>
    <property type="match status" value="1"/>
</dbReference>
<evidence type="ECO:0000259" key="11">
    <source>
        <dbReference type="PROSITE" id="PS50929"/>
    </source>
</evidence>
<dbReference type="InterPro" id="IPR017871">
    <property type="entry name" value="ABC_transporter-like_CS"/>
</dbReference>
<evidence type="ECO:0000256" key="9">
    <source>
        <dbReference type="SAM" id="Phobius"/>
    </source>
</evidence>
<reference evidence="13" key="1">
    <citation type="submission" date="2025-08" db="UniProtKB">
        <authorList>
            <consortium name="RefSeq"/>
        </authorList>
    </citation>
    <scope>IDENTIFICATION</scope>
    <source>
        <tissue evidence="13">Blood</tissue>
    </source>
</reference>
<dbReference type="InterPro" id="IPR027417">
    <property type="entry name" value="P-loop_NTPase"/>
</dbReference>
<dbReference type="InterPro" id="IPR036640">
    <property type="entry name" value="ABC1_TM_sf"/>
</dbReference>
<evidence type="ECO:0000256" key="5">
    <source>
        <dbReference type="ARBA" id="ARBA00022840"/>
    </source>
</evidence>
<dbReference type="SUPFAM" id="SSF52540">
    <property type="entry name" value="P-loop containing nucleoside triphosphate hydrolases"/>
    <property type="match status" value="2"/>
</dbReference>
<dbReference type="CDD" id="cd18599">
    <property type="entry name" value="ABC_6TM_MRP5_8_9_D2"/>
    <property type="match status" value="1"/>
</dbReference>
<dbReference type="Proteomes" id="UP001652622">
    <property type="component" value="Unplaced"/>
</dbReference>
<feature type="compositionally biased region" description="Basic and acidic residues" evidence="8">
    <location>
        <begin position="224"/>
        <end position="477"/>
    </location>
</feature>
<feature type="transmembrane region" description="Helical" evidence="9">
    <location>
        <begin position="566"/>
        <end position="584"/>
    </location>
</feature>
<dbReference type="PANTHER" id="PTHR24223">
    <property type="entry name" value="ATP-BINDING CASSETTE SUB-FAMILY C"/>
    <property type="match status" value="1"/>
</dbReference>
<protein>
    <submittedName>
        <fullName evidence="13">ATP-binding cassette sub-family C member 12-like</fullName>
    </submittedName>
</protein>
<evidence type="ECO:0000256" key="1">
    <source>
        <dbReference type="ARBA" id="ARBA00004370"/>
    </source>
</evidence>
<feature type="compositionally biased region" description="Low complexity" evidence="8">
    <location>
        <begin position="194"/>
        <end position="212"/>
    </location>
</feature>
<dbReference type="Gene3D" id="1.20.1560.10">
    <property type="entry name" value="ABC transporter type 1, transmembrane domain"/>
    <property type="match status" value="1"/>
</dbReference>
<dbReference type="Pfam" id="PF00664">
    <property type="entry name" value="ABC_membrane"/>
    <property type="match status" value="1"/>
</dbReference>
<keyword evidence="4" id="KW-0547">Nucleotide-binding</keyword>
<feature type="compositionally biased region" description="Basic and acidic residues" evidence="8">
    <location>
        <begin position="138"/>
        <end position="150"/>
    </location>
</feature>
<feature type="transmembrane region" description="Helical" evidence="9">
    <location>
        <begin position="508"/>
        <end position="532"/>
    </location>
</feature>
<evidence type="ECO:0000256" key="7">
    <source>
        <dbReference type="ARBA" id="ARBA00023136"/>
    </source>
</evidence>
<comment type="subcellular location">
    <subcellularLocation>
        <location evidence="1">Membrane</location>
    </subcellularLocation>
</comment>
<dbReference type="PROSITE" id="PS50893">
    <property type="entry name" value="ABC_TRANSPORTER_2"/>
    <property type="match status" value="1"/>
</dbReference>
<accession>A0ABM3YQL0</accession>
<feature type="transmembrane region" description="Helical" evidence="9">
    <location>
        <begin position="757"/>
        <end position="777"/>
    </location>
</feature>
<evidence type="ECO:0000259" key="10">
    <source>
        <dbReference type="PROSITE" id="PS50893"/>
    </source>
</evidence>
<name>A0ABM3YQL0_PANGU</name>
<dbReference type="PROSITE" id="PS00211">
    <property type="entry name" value="ABC_TRANSPORTER_1"/>
    <property type="match status" value="1"/>
</dbReference>
<evidence type="ECO:0000256" key="3">
    <source>
        <dbReference type="ARBA" id="ARBA00022692"/>
    </source>
</evidence>
<dbReference type="InterPro" id="IPR050173">
    <property type="entry name" value="ABC_transporter_C-like"/>
</dbReference>
<dbReference type="GeneID" id="117670891"/>
<proteinExistence type="predicted"/>
<feature type="transmembrane region" description="Helical" evidence="9">
    <location>
        <begin position="639"/>
        <end position="660"/>
    </location>
</feature>
<feature type="domain" description="ABC transporter" evidence="10">
    <location>
        <begin position="848"/>
        <end position="1078"/>
    </location>
</feature>
<feature type="compositionally biased region" description="Basic and acidic residues" evidence="8">
    <location>
        <begin position="168"/>
        <end position="193"/>
    </location>
</feature>
<dbReference type="InterPro" id="IPR003439">
    <property type="entry name" value="ABC_transporter-like_ATP-bd"/>
</dbReference>
<gene>
    <name evidence="13" type="primary">LOC117670891</name>
</gene>
<organism evidence="12 13">
    <name type="scientific">Pantherophis guttatus</name>
    <name type="common">Corn snake</name>
    <name type="synonym">Elaphe guttata</name>
    <dbReference type="NCBI Taxonomy" id="94885"/>
    <lineage>
        <taxon>Eukaryota</taxon>
        <taxon>Metazoa</taxon>
        <taxon>Chordata</taxon>
        <taxon>Craniata</taxon>
        <taxon>Vertebrata</taxon>
        <taxon>Euteleostomi</taxon>
        <taxon>Lepidosauria</taxon>
        <taxon>Squamata</taxon>
        <taxon>Bifurcata</taxon>
        <taxon>Unidentata</taxon>
        <taxon>Episquamata</taxon>
        <taxon>Toxicofera</taxon>
        <taxon>Serpentes</taxon>
        <taxon>Colubroidea</taxon>
        <taxon>Colubridae</taxon>
        <taxon>Colubrinae</taxon>
        <taxon>Pantherophis</taxon>
    </lineage>
</organism>
<dbReference type="InterPro" id="IPR011527">
    <property type="entry name" value="ABC1_TM_dom"/>
</dbReference>
<evidence type="ECO:0000256" key="8">
    <source>
        <dbReference type="SAM" id="MobiDB-lite"/>
    </source>
</evidence>
<feature type="transmembrane region" description="Helical" evidence="9">
    <location>
        <begin position="666"/>
        <end position="685"/>
    </location>
</feature>
<evidence type="ECO:0000256" key="2">
    <source>
        <dbReference type="ARBA" id="ARBA00022448"/>
    </source>
</evidence>
<evidence type="ECO:0000313" key="13">
    <source>
        <dbReference type="RefSeq" id="XP_060538413.1"/>
    </source>
</evidence>
<dbReference type="Gene3D" id="3.40.50.300">
    <property type="entry name" value="P-loop containing nucleotide triphosphate hydrolases"/>
    <property type="match status" value="2"/>
</dbReference>
<sequence>MEVLLYQAIKLMIGEGGVTLSGGQKQRISLARAVYANRDIYLLDDPLSAVDAQVGKSIFKECIKKALQEKTILLVSHQLQYLQFCDQIILLEDGEMLESGTHAQLLKAKGRYAQLFYNQRAEDVIIEDNQFLSSSSDESMKKKDIQDHNSDISPTEMKVPGFEESDDTETKKDLEEGTSRRTNHLQEAEHSSEHSPASSPTTSLSDSAASSAGRQQATTEPEDTETKKDLEEGKSRSFDKPDDTESNKDLKEVKNRSFDKTEDTEPKKDLKEGKSRSFDQPDDTETKKDLKEGKSRSFDKTEDTEPKKDLKEGKSRSFDKTEDTEPKKDLKEGKSRSFDKTEDTEPKKDLKEGKRRSFDKTEDTEPKKDLKEGRSRSFDKPDDTETKKDLKEGKSRSFDKTEDTEPKKDLKEGKSRSFDKPDDTETKKDLKEGKSRSFDKTEDTEPKKDLKEGRSRSFDKTDDTETKKDLKEGKSRTPEVQLIQKEVKAEGWIKWETYHTYIKASGGFLLWFVIILLFVLMTASSIFSNWWLSFWLNQGSGNMICNQPQNRTCDKGSITNNPQLHFYQLVFGMGVIAMIILSFIKGYGFTKLTLRAASNLHNTMFYKILKSPMNFFDTNPTGRIINRFSKDMDEVDTRLPFYLESFLLQFFGLLAIFTIVTVVFPYLLISMAALTIIFILLFHIFQNTIQDLKRIENLSRSLWLCLITSSIHGLSTIRAFNKTEDYIKHFTILNNENSNHFLMFNYALRWFALRTDILMNFMTLIVALCVVLSHSSISTAEKGLALSYSLQLSGLLQICVRSCIEVQGRFTSVEQIREYIVKCTPEGSETPSVITPPPGWPDQGEIIFKNYQMKYRENSPIVLHDINIHIHAKEKIGIIGRTGSGKSSLGAALFRLVEPTSGTIIIDGIDYSNISLKSLRSKLSIIPQDPVLFVGTIRYNLDPLLNHTDDQIWQVLNQTFMMSKISKLPGKLEAEVIENGENFSVGERQLLCLARALLRNSKIILLDEATASIDSETDTQIQKANQEAFVNCTVLTIAHRLNTIKECNRILVMDKGKVVTFGKPKEIFRHPSFHLPDA</sequence>
<evidence type="ECO:0000256" key="6">
    <source>
        <dbReference type="ARBA" id="ARBA00022989"/>
    </source>
</evidence>